<organism evidence="2 3">
    <name type="scientific">Clunio marinus</name>
    <dbReference type="NCBI Taxonomy" id="568069"/>
    <lineage>
        <taxon>Eukaryota</taxon>
        <taxon>Metazoa</taxon>
        <taxon>Ecdysozoa</taxon>
        <taxon>Arthropoda</taxon>
        <taxon>Hexapoda</taxon>
        <taxon>Insecta</taxon>
        <taxon>Pterygota</taxon>
        <taxon>Neoptera</taxon>
        <taxon>Endopterygota</taxon>
        <taxon>Diptera</taxon>
        <taxon>Nematocera</taxon>
        <taxon>Chironomoidea</taxon>
        <taxon>Chironomidae</taxon>
        <taxon>Clunio</taxon>
    </lineage>
</organism>
<proteinExistence type="predicted"/>
<evidence type="ECO:0000256" key="1">
    <source>
        <dbReference type="SAM" id="Phobius"/>
    </source>
</evidence>
<reference evidence="2 3" key="1">
    <citation type="submission" date="2015-04" db="EMBL/GenBank/DDBJ databases">
        <authorList>
            <person name="Syromyatnikov M.Y."/>
            <person name="Popov V.N."/>
        </authorList>
    </citation>
    <scope>NUCLEOTIDE SEQUENCE [LARGE SCALE GENOMIC DNA]</scope>
</reference>
<feature type="transmembrane region" description="Helical" evidence="1">
    <location>
        <begin position="34"/>
        <end position="52"/>
    </location>
</feature>
<dbReference type="Proteomes" id="UP000183832">
    <property type="component" value="Unassembled WGS sequence"/>
</dbReference>
<protein>
    <submittedName>
        <fullName evidence="2">CLUMA_CG002705, isoform A</fullName>
    </submittedName>
</protein>
<accession>A0A1J1HKY9</accession>
<keyword evidence="1" id="KW-0812">Transmembrane</keyword>
<sequence>MVQAIRFRNFDEDYDKRCSKTFQPSLVRRNKRRFFCYLAFVLAILLFKHSVATTLNDNVYKCSQLVPILWNSSSDFLFVFHLRCLSDHMKYIRHSKKNIKEEILNIIDMKRSLHRRHSINLTLNIYSKFLGMIFEDNKIEKKEKLIFMLWSQQSDFVVGKTVSLQLLTLISMVSEVANYFIYSIQLFMENPYN</sequence>
<keyword evidence="3" id="KW-1185">Reference proteome</keyword>
<evidence type="ECO:0000313" key="2">
    <source>
        <dbReference type="EMBL" id="CRK88727.1"/>
    </source>
</evidence>
<name>A0A1J1HKY9_9DIPT</name>
<keyword evidence="1" id="KW-0472">Membrane</keyword>
<evidence type="ECO:0000313" key="3">
    <source>
        <dbReference type="Proteomes" id="UP000183832"/>
    </source>
</evidence>
<gene>
    <name evidence="2" type="ORF">CLUMA_CG002705</name>
</gene>
<dbReference type="EMBL" id="CVRI01000010">
    <property type="protein sequence ID" value="CRK88727.1"/>
    <property type="molecule type" value="Genomic_DNA"/>
</dbReference>
<keyword evidence="1" id="KW-1133">Transmembrane helix</keyword>
<dbReference type="AlphaFoldDB" id="A0A1J1HKY9"/>